<keyword evidence="2" id="KW-1185">Reference proteome</keyword>
<proteinExistence type="predicted"/>
<gene>
    <name evidence="1" type="ORF">ACFFH7_26440</name>
</gene>
<name>A0ABV6MY18_9PSEU</name>
<comment type="caution">
    <text evidence="1">The sequence shown here is derived from an EMBL/GenBank/DDBJ whole genome shotgun (WGS) entry which is preliminary data.</text>
</comment>
<dbReference type="EMBL" id="JBHLUD010000009">
    <property type="protein sequence ID" value="MFC0545072.1"/>
    <property type="molecule type" value="Genomic_DNA"/>
</dbReference>
<dbReference type="Proteomes" id="UP001589810">
    <property type="component" value="Unassembled WGS sequence"/>
</dbReference>
<organism evidence="1 2">
    <name type="scientific">Kutzneria chonburiensis</name>
    <dbReference type="NCBI Taxonomy" id="1483604"/>
    <lineage>
        <taxon>Bacteria</taxon>
        <taxon>Bacillati</taxon>
        <taxon>Actinomycetota</taxon>
        <taxon>Actinomycetes</taxon>
        <taxon>Pseudonocardiales</taxon>
        <taxon>Pseudonocardiaceae</taxon>
        <taxon>Kutzneria</taxon>
    </lineage>
</organism>
<dbReference type="RefSeq" id="WP_273935103.1">
    <property type="nucleotide sequence ID" value="NZ_CP097263.1"/>
</dbReference>
<protein>
    <submittedName>
        <fullName evidence="1">Uncharacterized protein</fullName>
    </submittedName>
</protein>
<reference evidence="1 2" key="1">
    <citation type="submission" date="2024-09" db="EMBL/GenBank/DDBJ databases">
        <authorList>
            <person name="Sun Q."/>
            <person name="Mori K."/>
        </authorList>
    </citation>
    <scope>NUCLEOTIDE SEQUENCE [LARGE SCALE GENOMIC DNA]</scope>
    <source>
        <strain evidence="1 2">TBRC 1432</strain>
    </source>
</reference>
<accession>A0ABV6MY18</accession>
<evidence type="ECO:0000313" key="2">
    <source>
        <dbReference type="Proteomes" id="UP001589810"/>
    </source>
</evidence>
<evidence type="ECO:0000313" key="1">
    <source>
        <dbReference type="EMBL" id="MFC0545072.1"/>
    </source>
</evidence>
<sequence length="56" mass="6166">MMWLFGQVFVWCLVSFVAGSAVTAAAFLMQRRFAAPPVVVEKSTGDRKVVEMEAAE</sequence>